<keyword evidence="1" id="KW-1133">Transmembrane helix</keyword>
<protein>
    <submittedName>
        <fullName evidence="2">Transmembrane protein, putative</fullName>
    </submittedName>
</protein>
<keyword evidence="3" id="KW-1185">Reference proteome</keyword>
<evidence type="ECO:0000313" key="2">
    <source>
        <dbReference type="EMBL" id="CUF20753.1"/>
    </source>
</evidence>
<proteinExistence type="predicted"/>
<dbReference type="VEuPathDB" id="TriTrypDB:BSAL_60180"/>
<keyword evidence="1 2" id="KW-0812">Transmembrane</keyword>
<sequence length="175" mass="17728">MMGGGAGSSGRGVVPGIQRAVASLRLAARCNAATIIASSDADGGSTMFSDLADNALGVSIPVGAVDLSAAGGAAVMNAVLVVIGAVLHALSLLQRHALAHRRTRAEGKKPAVPKIAIDAVSLLPASRLPGSLAVPYGTLLQPPRLYCVRRDRCNCVDVAASLQRVCCCCAWATSL</sequence>
<accession>A0A0S4IQK8</accession>
<organism evidence="2 3">
    <name type="scientific">Bodo saltans</name>
    <name type="common">Flagellated protozoan</name>
    <dbReference type="NCBI Taxonomy" id="75058"/>
    <lineage>
        <taxon>Eukaryota</taxon>
        <taxon>Discoba</taxon>
        <taxon>Euglenozoa</taxon>
        <taxon>Kinetoplastea</taxon>
        <taxon>Metakinetoplastina</taxon>
        <taxon>Eubodonida</taxon>
        <taxon>Bodonidae</taxon>
        <taxon>Bodo</taxon>
    </lineage>
</organism>
<gene>
    <name evidence="2" type="ORF">BSAL_60180</name>
</gene>
<evidence type="ECO:0000256" key="1">
    <source>
        <dbReference type="SAM" id="Phobius"/>
    </source>
</evidence>
<dbReference type="AlphaFoldDB" id="A0A0S4IQK8"/>
<reference evidence="3" key="1">
    <citation type="submission" date="2015-09" db="EMBL/GenBank/DDBJ databases">
        <authorList>
            <consortium name="Pathogen Informatics"/>
        </authorList>
    </citation>
    <scope>NUCLEOTIDE SEQUENCE [LARGE SCALE GENOMIC DNA]</scope>
    <source>
        <strain evidence="3">Lake Konstanz</strain>
    </source>
</reference>
<dbReference type="Proteomes" id="UP000051952">
    <property type="component" value="Unassembled WGS sequence"/>
</dbReference>
<dbReference type="EMBL" id="CYKH01000264">
    <property type="protein sequence ID" value="CUF20753.1"/>
    <property type="molecule type" value="Genomic_DNA"/>
</dbReference>
<keyword evidence="1" id="KW-0472">Membrane</keyword>
<evidence type="ECO:0000313" key="3">
    <source>
        <dbReference type="Proteomes" id="UP000051952"/>
    </source>
</evidence>
<feature type="transmembrane region" description="Helical" evidence="1">
    <location>
        <begin position="69"/>
        <end position="93"/>
    </location>
</feature>
<name>A0A0S4IQK8_BODSA</name>